<dbReference type="RefSeq" id="WP_148927989.1">
    <property type="nucleotide sequence ID" value="NZ_VNHS01000002.1"/>
</dbReference>
<name>A0A5S5CDJ1_9BACL</name>
<feature type="transmembrane region" description="Helical" evidence="1">
    <location>
        <begin position="30"/>
        <end position="51"/>
    </location>
</feature>
<sequence>MALLVFCSISVLLILTLSVTKRRLHLFEGIIVWVLTVLLQNNFHWLIGLNYKLVELSLDWIDYLVYDTNRSIIVPIGMMLFLELHSSLDRKWKKLLNGAMFAALFVGLEYLDDALGILSHSRNWRVWYSFANWSLNLLVLWLAFTKIRSIARKEVRI</sequence>
<keyword evidence="1" id="KW-0812">Transmembrane</keyword>
<organism evidence="2 3">
    <name type="scientific">Paenibacillus methanolicus</name>
    <dbReference type="NCBI Taxonomy" id="582686"/>
    <lineage>
        <taxon>Bacteria</taxon>
        <taxon>Bacillati</taxon>
        <taxon>Bacillota</taxon>
        <taxon>Bacilli</taxon>
        <taxon>Bacillales</taxon>
        <taxon>Paenibacillaceae</taxon>
        <taxon>Paenibacillus</taxon>
    </lineage>
</organism>
<comment type="caution">
    <text evidence="2">The sequence shown here is derived from an EMBL/GenBank/DDBJ whole genome shotgun (WGS) entry which is preliminary data.</text>
</comment>
<keyword evidence="1" id="KW-0472">Membrane</keyword>
<dbReference type="Proteomes" id="UP000323257">
    <property type="component" value="Unassembled WGS sequence"/>
</dbReference>
<evidence type="ECO:0000256" key="1">
    <source>
        <dbReference type="SAM" id="Phobius"/>
    </source>
</evidence>
<reference evidence="2 3" key="1">
    <citation type="submission" date="2019-07" db="EMBL/GenBank/DDBJ databases">
        <title>Genomic Encyclopedia of Type Strains, Phase III (KMG-III): the genomes of soil and plant-associated and newly described type strains.</title>
        <authorList>
            <person name="Whitman W."/>
        </authorList>
    </citation>
    <scope>NUCLEOTIDE SEQUENCE [LARGE SCALE GENOMIC DNA]</scope>
    <source>
        <strain evidence="2 3">BL24</strain>
    </source>
</reference>
<proteinExistence type="predicted"/>
<evidence type="ECO:0000313" key="3">
    <source>
        <dbReference type="Proteomes" id="UP000323257"/>
    </source>
</evidence>
<keyword evidence="3" id="KW-1185">Reference proteome</keyword>
<protein>
    <submittedName>
        <fullName evidence="2">Uncharacterized protein</fullName>
    </submittedName>
</protein>
<dbReference type="EMBL" id="VNHS01000002">
    <property type="protein sequence ID" value="TYP77455.1"/>
    <property type="molecule type" value="Genomic_DNA"/>
</dbReference>
<keyword evidence="1" id="KW-1133">Transmembrane helix</keyword>
<evidence type="ECO:0000313" key="2">
    <source>
        <dbReference type="EMBL" id="TYP77455.1"/>
    </source>
</evidence>
<dbReference type="AlphaFoldDB" id="A0A5S5CDJ1"/>
<accession>A0A5S5CDJ1</accession>
<gene>
    <name evidence="2" type="ORF">BCM02_10215</name>
</gene>
<feature type="transmembrane region" description="Helical" evidence="1">
    <location>
        <begin position="95"/>
        <end position="111"/>
    </location>
</feature>
<dbReference type="OrthoDB" id="2664294at2"/>
<feature type="transmembrane region" description="Helical" evidence="1">
    <location>
        <begin position="126"/>
        <end position="144"/>
    </location>
</feature>